<organism evidence="3 4">
    <name type="scientific">Bacillus pumilus</name>
    <name type="common">Bacillus mesentericus</name>
    <dbReference type="NCBI Taxonomy" id="1408"/>
    <lineage>
        <taxon>Bacteria</taxon>
        <taxon>Bacillati</taxon>
        <taxon>Bacillota</taxon>
        <taxon>Bacilli</taxon>
        <taxon>Bacillales</taxon>
        <taxon>Bacillaceae</taxon>
        <taxon>Bacillus</taxon>
    </lineage>
</organism>
<protein>
    <submittedName>
        <fullName evidence="3">Clp protease ClpB</fullName>
    </submittedName>
</protein>
<feature type="region of interest" description="Disordered" evidence="2">
    <location>
        <begin position="1"/>
        <end position="37"/>
    </location>
</feature>
<feature type="region of interest" description="Disordered" evidence="2">
    <location>
        <begin position="176"/>
        <end position="195"/>
    </location>
</feature>
<dbReference type="AlphaFoldDB" id="A0AAE3WLW7"/>
<dbReference type="GO" id="GO:0008233">
    <property type="term" value="F:peptidase activity"/>
    <property type="evidence" value="ECO:0007669"/>
    <property type="project" value="UniProtKB-KW"/>
</dbReference>
<feature type="compositionally biased region" description="Polar residues" evidence="2">
    <location>
        <begin position="21"/>
        <end position="31"/>
    </location>
</feature>
<comment type="caution">
    <text evidence="3">The sequence shown here is derived from an EMBL/GenBank/DDBJ whole genome shotgun (WGS) entry which is preliminary data.</text>
</comment>
<keyword evidence="3" id="KW-0645">Protease</keyword>
<evidence type="ECO:0000256" key="1">
    <source>
        <dbReference type="SAM" id="Coils"/>
    </source>
</evidence>
<dbReference type="EMBL" id="VKQA01000002">
    <property type="protein sequence ID" value="MDR4250715.1"/>
    <property type="molecule type" value="Genomic_DNA"/>
</dbReference>
<keyword evidence="1" id="KW-0175">Coiled coil</keyword>
<dbReference type="Proteomes" id="UP001182042">
    <property type="component" value="Unassembled WGS sequence"/>
</dbReference>
<dbReference type="RefSeq" id="WP_309415810.1">
    <property type="nucleotide sequence ID" value="NZ_CP187659.1"/>
</dbReference>
<evidence type="ECO:0000313" key="3">
    <source>
        <dbReference type="EMBL" id="MDR4250715.1"/>
    </source>
</evidence>
<evidence type="ECO:0000256" key="2">
    <source>
        <dbReference type="SAM" id="MobiDB-lite"/>
    </source>
</evidence>
<sequence length="228" mass="25388">MFVKRFMPLFDADDQAGGGQTEEQTPTQPNDDQPKKLELTQEELDALITKRISRVESKYADYGDLKEKVSAYEKAEQEKADAELTELERIKKELEAKSETEMSLAKQIEDLKKADEQNKITNEFIKIATAHGIAYVDDALRLADLSEVKVDEGKVLGIEGVVREIVDNKPYLIKSTQNSKPIGQPTNGGGESGGEIKTLEAQLTTAKKEKNFSKVVEISNKIKSLLNN</sequence>
<dbReference type="Pfam" id="PF06810">
    <property type="entry name" value="Phage_scaffold"/>
    <property type="match status" value="1"/>
</dbReference>
<name>A0AAE3WLW7_BACPU</name>
<dbReference type="GO" id="GO:0006508">
    <property type="term" value="P:proteolysis"/>
    <property type="evidence" value="ECO:0007669"/>
    <property type="project" value="UniProtKB-KW"/>
</dbReference>
<gene>
    <name evidence="3" type="ORF">FO508_10200</name>
</gene>
<reference evidence="3" key="1">
    <citation type="submission" date="2019-07" db="EMBL/GenBank/DDBJ databases">
        <title>Phylogenomic Reclassification of ATCC Bacillus Strains and Various Taxa within the Genus Bacillus.</title>
        <authorList>
            <person name="Riojas M.A."/>
            <person name="Frank A.M."/>
            <person name="Fenn S.L."/>
            <person name="King S."/>
            <person name="Brower S."/>
            <person name="Hazbon M.H."/>
        </authorList>
    </citation>
    <scope>NUCLEOTIDE SEQUENCE</scope>
    <source>
        <strain evidence="3">ATCC 27142</strain>
    </source>
</reference>
<evidence type="ECO:0000313" key="4">
    <source>
        <dbReference type="Proteomes" id="UP001182042"/>
    </source>
</evidence>
<accession>A0AAE3WLW7</accession>
<feature type="coiled-coil region" evidence="1">
    <location>
        <begin position="65"/>
        <end position="107"/>
    </location>
</feature>
<dbReference type="InterPro" id="IPR009636">
    <property type="entry name" value="SCAF"/>
</dbReference>
<keyword evidence="3" id="KW-0378">Hydrolase</keyword>
<feature type="compositionally biased region" description="Polar residues" evidence="2">
    <location>
        <begin position="176"/>
        <end position="185"/>
    </location>
</feature>
<proteinExistence type="predicted"/>